<evidence type="ECO:0000256" key="10">
    <source>
        <dbReference type="SAM" id="SignalP"/>
    </source>
</evidence>
<evidence type="ECO:0000256" key="8">
    <source>
        <dbReference type="PROSITE-ProRule" id="PRU00023"/>
    </source>
</evidence>
<dbReference type="EC" id="2.4.2.30" evidence="1"/>
<evidence type="ECO:0000259" key="11">
    <source>
        <dbReference type="PROSITE" id="PS50105"/>
    </source>
</evidence>
<dbReference type="SUPFAM" id="SSF47769">
    <property type="entry name" value="SAM/Pointed domain"/>
    <property type="match status" value="1"/>
</dbReference>
<dbReference type="SMART" id="SM00454">
    <property type="entry name" value="SAM"/>
    <property type="match status" value="1"/>
</dbReference>
<dbReference type="Gene3D" id="1.25.40.20">
    <property type="entry name" value="Ankyrin repeat-containing domain"/>
    <property type="match status" value="2"/>
</dbReference>
<protein>
    <recommendedName>
        <fullName evidence="1">NAD(+) ADP-ribosyltransferase</fullName>
        <ecNumber evidence="1">2.4.2.30</ecNumber>
    </recommendedName>
</protein>
<sequence>WLRVLSCHAACLSCSLQWCSSTGHELNSGRPIKGPGNVKDHPTLKVNTGGLVCAGEKMAEGDALDQTQYIQRRVYTDPTIPPAPLDLHSASALGNYECVQEAISSKRDINRRNKAGWTPLMYAAYVSHDTVVNLLLEAKADPNKGTPGGLTPLMVAARCGNESICYFLIQNGAKIDPQDETGCTALFHAVRQGHQTASQLLLESGANLEIREKVNGLTPLMVAALEGDEIIVDVLIACGASLQQKNNEGLTARSLALNNNHVRIVTLFDNTARLLQEEEDVRMGGPADDDSEMLGGEKEMEAYRQSMAVKRAIQMQLGHRYGPRWSIPELRRGSMPVTSLLQERKLRYAMSLPESEFPPMLMGGDMDPRRGGNGIESLATVPEENDRLSAFLQELGLGKYEEVFQRQAVDYKTLLSCSDNDLKNLGINLLGPRRKLSIAIAELKEKEEKPQRGVSSLPSSINRGPGRGGEGEDGVDGGGGYSKSSERGKGRGRGSRPQLYKQPSTELQAAYHQAMERVEQLESQLTQEHSLRSAADSYLLELQQSRQRAASCLAGLRDGQSDTAAHCNAVKTTNVQLSKEVAALRTLSYSPSPLPPLSRIHSELVALSSRLSLEVEALSRAVDVAQQHSDSLAYSLLSSSPS</sequence>
<keyword evidence="5 8" id="KW-0040">ANK repeat</keyword>
<evidence type="ECO:0000313" key="12">
    <source>
        <dbReference type="EMBL" id="CAI8024848.1"/>
    </source>
</evidence>
<dbReference type="PROSITE" id="PS50088">
    <property type="entry name" value="ANK_REPEAT"/>
    <property type="match status" value="4"/>
</dbReference>
<organism evidence="12 13">
    <name type="scientific">Geodia barretti</name>
    <name type="common">Barrett's horny sponge</name>
    <dbReference type="NCBI Taxonomy" id="519541"/>
    <lineage>
        <taxon>Eukaryota</taxon>
        <taxon>Metazoa</taxon>
        <taxon>Porifera</taxon>
        <taxon>Demospongiae</taxon>
        <taxon>Heteroscleromorpha</taxon>
        <taxon>Tetractinellida</taxon>
        <taxon>Astrophorina</taxon>
        <taxon>Geodiidae</taxon>
        <taxon>Geodia</taxon>
    </lineage>
</organism>
<dbReference type="Pfam" id="PF00023">
    <property type="entry name" value="Ank"/>
    <property type="match status" value="1"/>
</dbReference>
<feature type="non-terminal residue" evidence="12">
    <location>
        <position position="1"/>
    </location>
</feature>
<feature type="repeat" description="ANK" evidence="8">
    <location>
        <begin position="115"/>
        <end position="147"/>
    </location>
</feature>
<dbReference type="SMART" id="SM00248">
    <property type="entry name" value="ANK"/>
    <property type="match status" value="5"/>
</dbReference>
<evidence type="ECO:0000256" key="3">
    <source>
        <dbReference type="ARBA" id="ARBA00022695"/>
    </source>
</evidence>
<feature type="chain" id="PRO_5041246763" description="NAD(+) ADP-ribosyltransferase" evidence="10">
    <location>
        <begin position="22"/>
        <end position="642"/>
    </location>
</feature>
<evidence type="ECO:0000256" key="2">
    <source>
        <dbReference type="ARBA" id="ARBA00022676"/>
    </source>
</evidence>
<comment type="catalytic activity">
    <reaction evidence="7">
        <text>NAD(+) + (ADP-D-ribosyl)n-acceptor = nicotinamide + (ADP-D-ribosyl)n+1-acceptor + H(+).</text>
        <dbReference type="EC" id="2.4.2.30"/>
    </reaction>
</comment>
<dbReference type="InterPro" id="IPR002110">
    <property type="entry name" value="Ankyrin_rpt"/>
</dbReference>
<keyword evidence="10" id="KW-0732">Signal</keyword>
<keyword evidence="4" id="KW-0677">Repeat</keyword>
<keyword evidence="2" id="KW-0328">Glycosyltransferase</keyword>
<evidence type="ECO:0000256" key="1">
    <source>
        <dbReference type="ARBA" id="ARBA00012020"/>
    </source>
</evidence>
<dbReference type="Pfam" id="PF12796">
    <property type="entry name" value="Ank_2"/>
    <property type="match status" value="2"/>
</dbReference>
<dbReference type="InterPro" id="IPR036770">
    <property type="entry name" value="Ankyrin_rpt-contain_sf"/>
</dbReference>
<dbReference type="InterPro" id="IPR013761">
    <property type="entry name" value="SAM/pointed_sf"/>
</dbReference>
<dbReference type="Proteomes" id="UP001174909">
    <property type="component" value="Unassembled WGS sequence"/>
</dbReference>
<dbReference type="PROSITE" id="PS50297">
    <property type="entry name" value="ANK_REP_REGION"/>
    <property type="match status" value="4"/>
</dbReference>
<dbReference type="Gene3D" id="1.10.150.50">
    <property type="entry name" value="Transcription Factor, Ets-1"/>
    <property type="match status" value="1"/>
</dbReference>
<evidence type="ECO:0000256" key="4">
    <source>
        <dbReference type="ARBA" id="ARBA00022737"/>
    </source>
</evidence>
<dbReference type="PANTHER" id="PTHR24171">
    <property type="entry name" value="ANKYRIN REPEAT DOMAIN-CONTAINING PROTEIN 39-RELATED"/>
    <property type="match status" value="1"/>
</dbReference>
<gene>
    <name evidence="12" type="ORF">GBAR_LOCUS14390</name>
</gene>
<dbReference type="GO" id="GO:0003950">
    <property type="term" value="F:NAD+ poly-ADP-ribosyltransferase activity"/>
    <property type="evidence" value="ECO:0007669"/>
    <property type="project" value="UniProtKB-EC"/>
</dbReference>
<evidence type="ECO:0000256" key="6">
    <source>
        <dbReference type="ARBA" id="ARBA00024347"/>
    </source>
</evidence>
<dbReference type="GO" id="GO:0016779">
    <property type="term" value="F:nucleotidyltransferase activity"/>
    <property type="evidence" value="ECO:0007669"/>
    <property type="project" value="UniProtKB-KW"/>
</dbReference>
<comment type="similarity">
    <text evidence="6">Belongs to the ARTD/PARP family.</text>
</comment>
<accession>A0AA35WKJ4</accession>
<keyword evidence="13" id="KW-1185">Reference proteome</keyword>
<dbReference type="EMBL" id="CASHTH010002099">
    <property type="protein sequence ID" value="CAI8024848.1"/>
    <property type="molecule type" value="Genomic_DNA"/>
</dbReference>
<feature type="compositionally biased region" description="Polar residues" evidence="9">
    <location>
        <begin position="453"/>
        <end position="462"/>
    </location>
</feature>
<feature type="repeat" description="ANK" evidence="8">
    <location>
        <begin position="148"/>
        <end position="180"/>
    </location>
</feature>
<evidence type="ECO:0000256" key="5">
    <source>
        <dbReference type="ARBA" id="ARBA00023043"/>
    </source>
</evidence>
<keyword evidence="3" id="KW-0808">Transferase</keyword>
<name>A0AA35WKJ4_GEOBA</name>
<comment type="caution">
    <text evidence="12">The sequence shown here is derived from an EMBL/GenBank/DDBJ whole genome shotgun (WGS) entry which is preliminary data.</text>
</comment>
<feature type="repeat" description="ANK" evidence="8">
    <location>
        <begin position="181"/>
        <end position="213"/>
    </location>
</feature>
<dbReference type="AlphaFoldDB" id="A0AA35WKJ4"/>
<dbReference type="SUPFAM" id="SSF48403">
    <property type="entry name" value="Ankyrin repeat"/>
    <property type="match status" value="1"/>
</dbReference>
<evidence type="ECO:0000313" key="13">
    <source>
        <dbReference type="Proteomes" id="UP001174909"/>
    </source>
</evidence>
<evidence type="ECO:0000256" key="7">
    <source>
        <dbReference type="ARBA" id="ARBA00033987"/>
    </source>
</evidence>
<feature type="region of interest" description="Disordered" evidence="9">
    <location>
        <begin position="445"/>
        <end position="507"/>
    </location>
</feature>
<reference evidence="12" key="1">
    <citation type="submission" date="2023-03" db="EMBL/GenBank/DDBJ databases">
        <authorList>
            <person name="Steffen K."/>
            <person name="Cardenas P."/>
        </authorList>
    </citation>
    <scope>NUCLEOTIDE SEQUENCE</scope>
</reference>
<feature type="signal peptide" evidence="10">
    <location>
        <begin position="1"/>
        <end position="21"/>
    </location>
</feature>
<dbReference type="InterPro" id="IPR001660">
    <property type="entry name" value="SAM"/>
</dbReference>
<keyword evidence="3" id="KW-0548">Nucleotidyltransferase</keyword>
<feature type="domain" description="SAM" evidence="11">
    <location>
        <begin position="383"/>
        <end position="446"/>
    </location>
</feature>
<proteinExistence type="inferred from homology"/>
<feature type="repeat" description="ANK" evidence="8">
    <location>
        <begin position="215"/>
        <end position="247"/>
    </location>
</feature>
<evidence type="ECO:0000256" key="9">
    <source>
        <dbReference type="SAM" id="MobiDB-lite"/>
    </source>
</evidence>
<dbReference type="PROSITE" id="PS50105">
    <property type="entry name" value="SAM_DOMAIN"/>
    <property type="match status" value="1"/>
</dbReference>
<dbReference type="Pfam" id="PF00536">
    <property type="entry name" value="SAM_1"/>
    <property type="match status" value="1"/>
</dbReference>